<organism evidence="2 3">
    <name type="scientific">Camellia sinensis</name>
    <name type="common">Tea plant</name>
    <name type="synonym">Thea sinensis</name>
    <dbReference type="NCBI Taxonomy" id="4442"/>
    <lineage>
        <taxon>Eukaryota</taxon>
        <taxon>Viridiplantae</taxon>
        <taxon>Streptophyta</taxon>
        <taxon>Embryophyta</taxon>
        <taxon>Tracheophyta</taxon>
        <taxon>Spermatophyta</taxon>
        <taxon>Magnoliopsida</taxon>
        <taxon>eudicotyledons</taxon>
        <taxon>Gunneridae</taxon>
        <taxon>Pentapetalae</taxon>
        <taxon>asterids</taxon>
        <taxon>Ericales</taxon>
        <taxon>Theaceae</taxon>
        <taxon>Camellia</taxon>
    </lineage>
</organism>
<feature type="region of interest" description="Disordered" evidence="1">
    <location>
        <begin position="102"/>
        <end position="122"/>
    </location>
</feature>
<name>A0A7J7FYI2_CAMSI</name>
<keyword evidence="3" id="KW-1185">Reference proteome</keyword>
<dbReference type="AlphaFoldDB" id="A0A7J7FYI2"/>
<feature type="region of interest" description="Disordered" evidence="1">
    <location>
        <begin position="165"/>
        <end position="224"/>
    </location>
</feature>
<gene>
    <name evidence="2" type="ORF">HYC85_029570</name>
</gene>
<feature type="compositionally biased region" description="Basic and acidic residues" evidence="1">
    <location>
        <begin position="171"/>
        <end position="183"/>
    </location>
</feature>
<protein>
    <submittedName>
        <fullName evidence="2">Uncharacterized protein</fullName>
    </submittedName>
</protein>
<evidence type="ECO:0000256" key="1">
    <source>
        <dbReference type="SAM" id="MobiDB-lite"/>
    </source>
</evidence>
<evidence type="ECO:0000313" key="2">
    <source>
        <dbReference type="EMBL" id="KAF5933399.1"/>
    </source>
</evidence>
<proteinExistence type="predicted"/>
<evidence type="ECO:0000313" key="3">
    <source>
        <dbReference type="Proteomes" id="UP000593564"/>
    </source>
</evidence>
<reference evidence="2 3" key="2">
    <citation type="submission" date="2020-07" db="EMBL/GenBank/DDBJ databases">
        <title>Genome assembly of wild tea tree DASZ reveals pedigree and selection history of tea varieties.</title>
        <authorList>
            <person name="Zhang W."/>
        </authorList>
    </citation>
    <scope>NUCLEOTIDE SEQUENCE [LARGE SCALE GENOMIC DNA]</scope>
    <source>
        <strain evidence="3">cv. G240</strain>
        <tissue evidence="2">Leaf</tissue>
    </source>
</reference>
<feature type="compositionally biased region" description="Pro residues" evidence="1">
    <location>
        <begin position="208"/>
        <end position="224"/>
    </location>
</feature>
<comment type="caution">
    <text evidence="2">The sequence shown here is derived from an EMBL/GenBank/DDBJ whole genome shotgun (WGS) entry which is preliminary data.</text>
</comment>
<accession>A0A7J7FYI2</accession>
<reference evidence="3" key="1">
    <citation type="journal article" date="2020" name="Nat. Commun.">
        <title>Genome assembly of wild tea tree DASZ reveals pedigree and selection history of tea varieties.</title>
        <authorList>
            <person name="Zhang W."/>
            <person name="Zhang Y."/>
            <person name="Qiu H."/>
            <person name="Guo Y."/>
            <person name="Wan H."/>
            <person name="Zhang X."/>
            <person name="Scossa F."/>
            <person name="Alseekh S."/>
            <person name="Zhang Q."/>
            <person name="Wang P."/>
            <person name="Xu L."/>
            <person name="Schmidt M.H."/>
            <person name="Jia X."/>
            <person name="Li D."/>
            <person name="Zhu A."/>
            <person name="Guo F."/>
            <person name="Chen W."/>
            <person name="Ni D."/>
            <person name="Usadel B."/>
            <person name="Fernie A.R."/>
            <person name="Wen W."/>
        </authorList>
    </citation>
    <scope>NUCLEOTIDE SEQUENCE [LARGE SCALE GENOMIC DNA]</scope>
    <source>
        <strain evidence="3">cv. G240</strain>
    </source>
</reference>
<sequence length="368" mass="40788">MLAFSHSAALTLIVSLKSEEKLTGGFQQASPIFVNLPAKDNNFRFHPESLDLNLSSTVVGEPFTRMEILTETIEEEVVRAHAGGGFAGEAIDGRLSFQKSCNGSGSAKEKGMGETNRAIKKRDPNFYSVEKALTRKRNKSPRKTDYYIYKLNGGEGKAVMARLVRQITNPEEDRKERKKREIGEMGEPLPSPSSLKGKSREKKREFHSPPPPPPPPPLMLPPPPLPPFIEKICDAVDDGAKIPKSYGFDVDEIRNRMTDLVDFRRLHSCATTGSSIGTGPKGFWFRFFVIDDDSLLDGIFYLDAHFSDRTHLSPRKRALLLVVEGKKALPTIAQESSGLLANAPDGHRNSVKVSPWLATVFAIVSMLR</sequence>
<dbReference type="Proteomes" id="UP000593564">
    <property type="component" value="Unassembled WGS sequence"/>
</dbReference>
<dbReference type="EMBL" id="JACBKZ010000014">
    <property type="protein sequence ID" value="KAF5933399.1"/>
    <property type="molecule type" value="Genomic_DNA"/>
</dbReference>